<dbReference type="PANTHER" id="PTHR22809:SF8">
    <property type="entry name" value="TRNA N(3)-METHYLCYTIDINE METHYLTRANSFERASE"/>
    <property type="match status" value="1"/>
</dbReference>
<accession>A0AAD3T262</accession>
<dbReference type="PANTHER" id="PTHR22809">
    <property type="entry name" value="METHYLTRANSFERASE-RELATED"/>
    <property type="match status" value="1"/>
</dbReference>
<dbReference type="PROSITE" id="PS51257">
    <property type="entry name" value="PROKAR_LIPOPROTEIN"/>
    <property type="match status" value="1"/>
</dbReference>
<evidence type="ECO:0000313" key="6">
    <source>
        <dbReference type="EMBL" id="GMH22040.1"/>
    </source>
</evidence>
<evidence type="ECO:0000313" key="7">
    <source>
        <dbReference type="Proteomes" id="UP001279734"/>
    </source>
</evidence>
<gene>
    <name evidence="6" type="ORF">Nepgr_023883</name>
</gene>
<dbReference type="SUPFAM" id="SSF53335">
    <property type="entry name" value="S-adenosyl-L-methionine-dependent methyltransferases"/>
    <property type="match status" value="1"/>
</dbReference>
<proteinExistence type="inferred from homology"/>
<evidence type="ECO:0000259" key="5">
    <source>
        <dbReference type="Pfam" id="PF08242"/>
    </source>
</evidence>
<dbReference type="EMBL" id="BSYO01000024">
    <property type="protein sequence ID" value="GMH22040.1"/>
    <property type="molecule type" value="Genomic_DNA"/>
</dbReference>
<keyword evidence="3 4" id="KW-0808">Transferase</keyword>
<dbReference type="Proteomes" id="UP001279734">
    <property type="component" value="Unassembled WGS sequence"/>
</dbReference>
<dbReference type="GO" id="GO:0008757">
    <property type="term" value="F:S-adenosylmethionine-dependent methyltransferase activity"/>
    <property type="evidence" value="ECO:0007669"/>
    <property type="project" value="UniProtKB-ARBA"/>
</dbReference>
<keyword evidence="7" id="KW-1185">Reference proteome</keyword>
<comment type="function">
    <text evidence="4">S-adenosyl-L-methionine-dependent methyltransferase.</text>
</comment>
<reference evidence="6" key="1">
    <citation type="submission" date="2023-05" db="EMBL/GenBank/DDBJ databases">
        <title>Nepenthes gracilis genome sequencing.</title>
        <authorList>
            <person name="Fukushima K."/>
        </authorList>
    </citation>
    <scope>NUCLEOTIDE SEQUENCE</scope>
    <source>
        <strain evidence="6">SING2019-196</strain>
    </source>
</reference>
<dbReference type="GO" id="GO:0008173">
    <property type="term" value="F:RNA methyltransferase activity"/>
    <property type="evidence" value="ECO:0007669"/>
    <property type="project" value="UniProtKB-ARBA"/>
</dbReference>
<dbReference type="InterPro" id="IPR029063">
    <property type="entry name" value="SAM-dependent_MTases_sf"/>
</dbReference>
<dbReference type="AlphaFoldDB" id="A0AAD3T262"/>
<keyword evidence="2 4" id="KW-0489">Methyltransferase</keyword>
<comment type="caution">
    <text evidence="6">The sequence shown here is derived from an EMBL/GenBank/DDBJ whole genome shotgun (WGS) entry which is preliminary data.</text>
</comment>
<dbReference type="CDD" id="cd02440">
    <property type="entry name" value="AdoMet_MTases"/>
    <property type="match status" value="1"/>
</dbReference>
<evidence type="ECO:0000256" key="1">
    <source>
        <dbReference type="ARBA" id="ARBA00009725"/>
    </source>
</evidence>
<comment type="similarity">
    <text evidence="1 4">Belongs to the methyltransferase superfamily. METL family.</text>
</comment>
<organism evidence="6 7">
    <name type="scientific">Nepenthes gracilis</name>
    <name type="common">Slender pitcher plant</name>
    <dbReference type="NCBI Taxonomy" id="150966"/>
    <lineage>
        <taxon>Eukaryota</taxon>
        <taxon>Viridiplantae</taxon>
        <taxon>Streptophyta</taxon>
        <taxon>Embryophyta</taxon>
        <taxon>Tracheophyta</taxon>
        <taxon>Spermatophyta</taxon>
        <taxon>Magnoliopsida</taxon>
        <taxon>eudicotyledons</taxon>
        <taxon>Gunneridae</taxon>
        <taxon>Pentapetalae</taxon>
        <taxon>Caryophyllales</taxon>
        <taxon>Nepenthaceae</taxon>
        <taxon>Nepenthes</taxon>
    </lineage>
</organism>
<sequence>MRISRYPSLSYLRSPSNQPSFAACLAVVYLNLGSSFSSLRHRRIDSDHFQKNATEYWNKFYQRHQNKFFKDRHYLVKDWGHYFSDDDTSSKGNVALEVGCGAGNTIFPLINAYPNLFFHACDASPNAISLVKSHIDYREDKVNAFVCDLMNEDPCDKILPSSVDVVTLVFMLSAVSPGKMPLILESLRPLLKPNGCILLRDYAVGDFAQIKLHEKNRMIEKNFYIRGDGTCSYFFSEEFLSTLFKRAGFKIADVHVYCKQIENRSRNLSMNRRWIRAAFSSPGCSS</sequence>
<dbReference type="EC" id="2.1.1.-" evidence="4"/>
<name>A0AAD3T262_NEPGR</name>
<evidence type="ECO:0000256" key="3">
    <source>
        <dbReference type="ARBA" id="ARBA00022679"/>
    </source>
</evidence>
<protein>
    <recommendedName>
        <fullName evidence="4">tRNA N(3)-methylcytidine methyltransferase</fullName>
        <ecNumber evidence="4">2.1.1.-</ecNumber>
    </recommendedName>
</protein>
<evidence type="ECO:0000256" key="2">
    <source>
        <dbReference type="ARBA" id="ARBA00022603"/>
    </source>
</evidence>
<dbReference type="Gene3D" id="3.40.50.150">
    <property type="entry name" value="Vaccinia Virus protein VP39"/>
    <property type="match status" value="1"/>
</dbReference>
<dbReference type="InterPro" id="IPR013217">
    <property type="entry name" value="Methyltransf_12"/>
</dbReference>
<dbReference type="InterPro" id="IPR026113">
    <property type="entry name" value="METTL2/6/8-like"/>
</dbReference>
<dbReference type="GO" id="GO:0032259">
    <property type="term" value="P:methylation"/>
    <property type="evidence" value="ECO:0007669"/>
    <property type="project" value="UniProtKB-KW"/>
</dbReference>
<evidence type="ECO:0000256" key="4">
    <source>
        <dbReference type="PIRNR" id="PIRNR037755"/>
    </source>
</evidence>
<feature type="domain" description="Methyltransferase type 12" evidence="5">
    <location>
        <begin position="96"/>
        <end position="197"/>
    </location>
</feature>
<dbReference type="PIRSF" id="PIRSF037755">
    <property type="entry name" value="Mettl2_prd"/>
    <property type="match status" value="1"/>
</dbReference>
<dbReference type="Pfam" id="PF08242">
    <property type="entry name" value="Methyltransf_12"/>
    <property type="match status" value="1"/>
</dbReference>